<dbReference type="InterPro" id="IPR057268">
    <property type="entry name" value="Ribosomal_L18"/>
</dbReference>
<keyword evidence="2 7" id="KW-0699">rRNA-binding</keyword>
<sequence>MDKKVSRIRRAMRTRCKIAKLGEIRLVVHRASRHVYAQIIAPNGSDVIAAASTVERAIRRSVKNTGNIEAAKVVGRIIAERALERGISSISFDRSGFRYHGRIAALAESAREVGLKF</sequence>
<dbReference type="STRING" id="1179155.CF67_09067"/>
<dbReference type="NCBIfam" id="TIGR00060">
    <property type="entry name" value="L18_bact"/>
    <property type="match status" value="1"/>
</dbReference>
<dbReference type="EMBL" id="JGVK01000033">
    <property type="protein sequence ID" value="KEY90889.1"/>
    <property type="molecule type" value="Genomic_DNA"/>
</dbReference>
<dbReference type="GO" id="GO:0006412">
    <property type="term" value="P:translation"/>
    <property type="evidence" value="ECO:0007669"/>
    <property type="project" value="UniProtKB-UniRule"/>
</dbReference>
<dbReference type="Pfam" id="PF00861">
    <property type="entry name" value="Ribosomal_L18p"/>
    <property type="match status" value="1"/>
</dbReference>
<organism evidence="8 9">
    <name type="scientific">Candidatus Photodesmus blepharonis</name>
    <dbReference type="NCBI Taxonomy" id="1179155"/>
    <lineage>
        <taxon>Bacteria</taxon>
        <taxon>Pseudomonadati</taxon>
        <taxon>Pseudomonadota</taxon>
        <taxon>Gammaproteobacteria</taxon>
        <taxon>Vibrionales</taxon>
        <taxon>Vibrionaceae</taxon>
        <taxon>Candidatus Photodesmus</taxon>
    </lineage>
</organism>
<accession>A0A084CM60</accession>
<evidence type="ECO:0000256" key="6">
    <source>
        <dbReference type="ARBA" id="ARBA00035197"/>
    </source>
</evidence>
<dbReference type="InterPro" id="IPR004389">
    <property type="entry name" value="Ribosomal_uL18_bac-type"/>
</dbReference>
<evidence type="ECO:0000256" key="7">
    <source>
        <dbReference type="HAMAP-Rule" id="MF_01337"/>
    </source>
</evidence>
<dbReference type="GO" id="GO:0003735">
    <property type="term" value="F:structural constituent of ribosome"/>
    <property type="evidence" value="ECO:0007669"/>
    <property type="project" value="InterPro"/>
</dbReference>
<dbReference type="InterPro" id="IPR005484">
    <property type="entry name" value="Ribosomal_uL18_bac/plant/anim"/>
</dbReference>
<keyword evidence="3 7" id="KW-0694">RNA-binding</keyword>
<dbReference type="Gene3D" id="3.30.420.100">
    <property type="match status" value="1"/>
</dbReference>
<keyword evidence="9" id="KW-1185">Reference proteome</keyword>
<dbReference type="CDD" id="cd00432">
    <property type="entry name" value="Ribosomal_L18_L5e"/>
    <property type="match status" value="1"/>
</dbReference>
<evidence type="ECO:0000313" key="8">
    <source>
        <dbReference type="EMBL" id="KEY90889.1"/>
    </source>
</evidence>
<dbReference type="OrthoDB" id="9810939at2"/>
<comment type="function">
    <text evidence="7">This is one of the proteins that bind and probably mediate the attachment of the 5S RNA into the large ribosomal subunit, where it forms part of the central protuberance.</text>
</comment>
<dbReference type="GO" id="GO:0022625">
    <property type="term" value="C:cytosolic large ribosomal subunit"/>
    <property type="evidence" value="ECO:0007669"/>
    <property type="project" value="TreeGrafter"/>
</dbReference>
<evidence type="ECO:0000256" key="5">
    <source>
        <dbReference type="ARBA" id="ARBA00023274"/>
    </source>
</evidence>
<comment type="similarity">
    <text evidence="1 7">Belongs to the universal ribosomal protein uL18 family.</text>
</comment>
<dbReference type="Proteomes" id="UP000053784">
    <property type="component" value="Unassembled WGS sequence"/>
</dbReference>
<dbReference type="HAMAP" id="MF_01337_B">
    <property type="entry name" value="Ribosomal_uL18_B"/>
    <property type="match status" value="1"/>
</dbReference>
<comment type="caution">
    <text evidence="8">The sequence shown here is derived from an EMBL/GenBank/DDBJ whole genome shotgun (WGS) entry which is preliminary data.</text>
</comment>
<evidence type="ECO:0000256" key="2">
    <source>
        <dbReference type="ARBA" id="ARBA00022730"/>
    </source>
</evidence>
<dbReference type="PANTHER" id="PTHR12899">
    <property type="entry name" value="39S RIBOSOMAL PROTEIN L18, MITOCHONDRIAL"/>
    <property type="match status" value="1"/>
</dbReference>
<evidence type="ECO:0000313" key="9">
    <source>
        <dbReference type="Proteomes" id="UP000053784"/>
    </source>
</evidence>
<gene>
    <name evidence="7 8" type="primary">rplR</name>
    <name evidence="8" type="ORF">CF67_09067</name>
</gene>
<dbReference type="GO" id="GO:0008097">
    <property type="term" value="F:5S rRNA binding"/>
    <property type="evidence" value="ECO:0007669"/>
    <property type="project" value="TreeGrafter"/>
</dbReference>
<evidence type="ECO:0000256" key="4">
    <source>
        <dbReference type="ARBA" id="ARBA00022980"/>
    </source>
</evidence>
<evidence type="ECO:0000256" key="3">
    <source>
        <dbReference type="ARBA" id="ARBA00022884"/>
    </source>
</evidence>
<name>A0A084CM60_9GAMM</name>
<keyword evidence="4 7" id="KW-0689">Ribosomal protein</keyword>
<dbReference type="SUPFAM" id="SSF53137">
    <property type="entry name" value="Translational machinery components"/>
    <property type="match status" value="1"/>
</dbReference>
<dbReference type="RefSeq" id="WP_034415286.1">
    <property type="nucleotide sequence ID" value="NZ_JGVK01000033.1"/>
</dbReference>
<evidence type="ECO:0000256" key="1">
    <source>
        <dbReference type="ARBA" id="ARBA00007116"/>
    </source>
</evidence>
<dbReference type="AlphaFoldDB" id="A0A084CM60"/>
<comment type="subunit">
    <text evidence="7">Part of the 50S ribosomal subunit; part of the 5S rRNA/L5/L18/L25 subcomplex. Contacts the 5S and 23S rRNAs.</text>
</comment>
<dbReference type="eggNOG" id="COG0256">
    <property type="taxonomic scope" value="Bacteria"/>
</dbReference>
<reference evidence="8 9" key="1">
    <citation type="submission" date="2014-03" db="EMBL/GenBank/DDBJ databases">
        <title>Selection and divergence in the genomes of co-occurring obligate luminous symbionts with specific hosts.</title>
        <authorList>
            <person name="Hendry T.A."/>
            <person name="de Wet J.R."/>
            <person name="Dunlap P.V."/>
        </authorList>
    </citation>
    <scope>NUCLEOTIDE SEQUENCE [LARGE SCALE GENOMIC DNA]</scope>
    <source>
        <strain evidence="8 9">Ppalp.1</strain>
    </source>
</reference>
<protein>
    <recommendedName>
        <fullName evidence="6 7">Large ribosomal subunit protein uL18</fullName>
    </recommendedName>
</protein>
<proteinExistence type="inferred from homology"/>
<keyword evidence="5 7" id="KW-0687">Ribonucleoprotein</keyword>
<dbReference type="PANTHER" id="PTHR12899:SF3">
    <property type="entry name" value="LARGE RIBOSOMAL SUBUNIT PROTEIN UL18M"/>
    <property type="match status" value="1"/>
</dbReference>
<dbReference type="FunFam" id="3.30.420.100:FF:000001">
    <property type="entry name" value="50S ribosomal protein L18"/>
    <property type="match status" value="1"/>
</dbReference>